<proteinExistence type="predicted"/>
<evidence type="ECO:0000259" key="1">
    <source>
        <dbReference type="Pfam" id="PF00899"/>
    </source>
</evidence>
<dbReference type="InterPro" id="IPR045886">
    <property type="entry name" value="ThiF/MoeB/HesA"/>
</dbReference>
<evidence type="ECO:0000313" key="2">
    <source>
        <dbReference type="EMBL" id="MBB4571788.1"/>
    </source>
</evidence>
<dbReference type="GO" id="GO:0004792">
    <property type="term" value="F:thiosulfate-cyanide sulfurtransferase activity"/>
    <property type="evidence" value="ECO:0007669"/>
    <property type="project" value="TreeGrafter"/>
</dbReference>
<gene>
    <name evidence="2" type="ORF">GGE60_005958</name>
</gene>
<dbReference type="PANTHER" id="PTHR10953">
    <property type="entry name" value="UBIQUITIN-ACTIVATING ENZYME E1"/>
    <property type="match status" value="1"/>
</dbReference>
<dbReference type="GO" id="GO:0008641">
    <property type="term" value="F:ubiquitin-like modifier activating enzyme activity"/>
    <property type="evidence" value="ECO:0007669"/>
    <property type="project" value="InterPro"/>
</dbReference>
<evidence type="ECO:0000313" key="3">
    <source>
        <dbReference type="Proteomes" id="UP000543836"/>
    </source>
</evidence>
<dbReference type="Gene3D" id="3.40.50.720">
    <property type="entry name" value="NAD(P)-binding Rossmann-like Domain"/>
    <property type="match status" value="1"/>
</dbReference>
<dbReference type="Pfam" id="PF00899">
    <property type="entry name" value="ThiF"/>
    <property type="match status" value="1"/>
</dbReference>
<dbReference type="RefSeq" id="WP_210311612.1">
    <property type="nucleotide sequence ID" value="NZ_JACIIG010000042.1"/>
</dbReference>
<dbReference type="EMBL" id="JACIIG010000042">
    <property type="protein sequence ID" value="MBB4571788.1"/>
    <property type="molecule type" value="Genomic_DNA"/>
</dbReference>
<comment type="caution">
    <text evidence="2">The sequence shown here is derived from an EMBL/GenBank/DDBJ whole genome shotgun (WGS) entry which is preliminary data.</text>
</comment>
<keyword evidence="3" id="KW-1185">Reference proteome</keyword>
<dbReference type="PANTHER" id="PTHR10953:SF247">
    <property type="entry name" value="SLL6053 PROTEIN"/>
    <property type="match status" value="1"/>
</dbReference>
<reference evidence="2 3" key="1">
    <citation type="submission" date="2020-08" db="EMBL/GenBank/DDBJ databases">
        <title>Genomic Encyclopedia of Type Strains, Phase IV (KMG-V): Genome sequencing to study the core and pangenomes of soil and plant-associated prokaryotes.</title>
        <authorList>
            <person name="Whitman W."/>
        </authorList>
    </citation>
    <scope>NUCLEOTIDE SEQUENCE [LARGE SCALE GENOMIC DNA]</scope>
    <source>
        <strain evidence="2 3">SEMIA 492</strain>
    </source>
</reference>
<name>A0A7W7EQ10_9HYPH</name>
<dbReference type="InterPro" id="IPR000594">
    <property type="entry name" value="ThiF_NAD_FAD-bd"/>
</dbReference>
<dbReference type="GO" id="GO:0005737">
    <property type="term" value="C:cytoplasm"/>
    <property type="evidence" value="ECO:0007669"/>
    <property type="project" value="TreeGrafter"/>
</dbReference>
<sequence>MEDRFRQSGNAYFPDRGMAGAGVREMPGKVTLALSGDQHAHLKSFLFPGDGYEAVAILLCGRRDGDRSQRLTVREIHDIPYEECLERSAVGVVWSPDYIAGILERATEKGLSVVKVHSHPGGYPKFSDVDDIGDHKLLPMIRGWVEADIPHGSVVMLPTGEMFGRALVDDNEMRTISGISVAGDDLLFWYPNTGDVEMPSFVTSHAQAFDEGTIERLRKLSIGVVGCSGTGSPVIEQLVRLGVGEVVMVDDDPIEDRNVNRVINSTMDDAKAGRKKVDVLGDAIERMGLGTKVVRLPRNLWDPDVVRAIAQCDVLFGCMDTVDGRYLLNCIASQYLIPYFDIGIRLDAVRDGYNRGQIREVCGTIHYLQPGRSSLISRDLFSMDDVAAAGLRRTDPDAHRRQLEEGYIRGVVNRRPAVISVNMFAAALAVGEFLARLHPFRELPNREYASVTFSLASMELIYESESGICPILLPKTGFGDTRPLLGMPECGFRREAGRQSDQRPATIPI</sequence>
<protein>
    <recommendedName>
        <fullName evidence="1">THIF-type NAD/FAD binding fold domain-containing protein</fullName>
    </recommendedName>
</protein>
<dbReference type="GO" id="GO:0016779">
    <property type="term" value="F:nucleotidyltransferase activity"/>
    <property type="evidence" value="ECO:0007669"/>
    <property type="project" value="TreeGrafter"/>
</dbReference>
<feature type="domain" description="THIF-type NAD/FAD binding fold" evidence="1">
    <location>
        <begin position="207"/>
        <end position="345"/>
    </location>
</feature>
<dbReference type="Proteomes" id="UP000543836">
    <property type="component" value="Unassembled WGS sequence"/>
</dbReference>
<accession>A0A7W7EQ10</accession>
<dbReference type="SUPFAM" id="SSF69572">
    <property type="entry name" value="Activating enzymes of the ubiquitin-like proteins"/>
    <property type="match status" value="1"/>
</dbReference>
<dbReference type="InterPro" id="IPR035985">
    <property type="entry name" value="Ubiquitin-activating_enz"/>
</dbReference>
<dbReference type="AlphaFoldDB" id="A0A7W7EQ10"/>
<organism evidence="2 3">
    <name type="scientific">Rhizobium leucaenae</name>
    <dbReference type="NCBI Taxonomy" id="29450"/>
    <lineage>
        <taxon>Bacteria</taxon>
        <taxon>Pseudomonadati</taxon>
        <taxon>Pseudomonadota</taxon>
        <taxon>Alphaproteobacteria</taxon>
        <taxon>Hyphomicrobiales</taxon>
        <taxon>Rhizobiaceae</taxon>
        <taxon>Rhizobium/Agrobacterium group</taxon>
        <taxon>Rhizobium</taxon>
    </lineage>
</organism>